<dbReference type="AlphaFoldDB" id="A0A4R4ZI32"/>
<feature type="compositionally biased region" description="Gly residues" evidence="1">
    <location>
        <begin position="94"/>
        <end position="105"/>
    </location>
</feature>
<protein>
    <submittedName>
        <fullName evidence="2">Uncharacterized protein</fullName>
    </submittedName>
</protein>
<gene>
    <name evidence="2" type="ORF">E1298_47265</name>
</gene>
<feature type="compositionally biased region" description="Basic and acidic residues" evidence="1">
    <location>
        <begin position="13"/>
        <end position="30"/>
    </location>
</feature>
<accession>A0A4R4ZI32</accession>
<comment type="caution">
    <text evidence="2">The sequence shown here is derived from an EMBL/GenBank/DDBJ whole genome shotgun (WGS) entry which is preliminary data.</text>
</comment>
<evidence type="ECO:0000313" key="3">
    <source>
        <dbReference type="Proteomes" id="UP000294513"/>
    </source>
</evidence>
<name>A0A4R4ZI32_9ACTN</name>
<dbReference type="EMBL" id="SMKU01000749">
    <property type="protein sequence ID" value="TDD58105.1"/>
    <property type="molecule type" value="Genomic_DNA"/>
</dbReference>
<sequence length="291" mass="29964">MEDDDYWATITFDKPKFPWQHDQDGERQDADLAGDPLHAQGQGQGQPPVPEQHVEQPNLTQPVSLGADGSILNGMGTPGLGAPSGTGPQQMPGGFQGGPPFGGDPGSTANDPIPADFGMQGGTGPQAPFGVPGQPDQPVYGQEPQHAYGAAEQPSYGGQEPSYGAPEPTYSVPEQPPYGGEQPSYGVPGDQPSYGGQEQPSYGGDQSPFSVPDQPQYGSPEPSYGDYGSDPLGTRPAAAAGPPVGGRPDAFPQNDPRVSDPLGLSLNRPPEDPIRGYGDSSGGLPLPSEPA</sequence>
<evidence type="ECO:0000256" key="1">
    <source>
        <dbReference type="SAM" id="MobiDB-lite"/>
    </source>
</evidence>
<feature type="compositionally biased region" description="Low complexity" evidence="1">
    <location>
        <begin position="233"/>
        <end position="248"/>
    </location>
</feature>
<organism evidence="2 3">
    <name type="scientific">Actinomadura rubrisoli</name>
    <dbReference type="NCBI Taxonomy" id="2530368"/>
    <lineage>
        <taxon>Bacteria</taxon>
        <taxon>Bacillati</taxon>
        <taxon>Actinomycetota</taxon>
        <taxon>Actinomycetes</taxon>
        <taxon>Streptosporangiales</taxon>
        <taxon>Thermomonosporaceae</taxon>
        <taxon>Actinomadura</taxon>
    </lineage>
</organism>
<keyword evidence="3" id="KW-1185">Reference proteome</keyword>
<reference evidence="2 3" key="1">
    <citation type="submission" date="2019-03" db="EMBL/GenBank/DDBJ databases">
        <title>Draft genome sequences of novel Actinobacteria.</title>
        <authorList>
            <person name="Sahin N."/>
            <person name="Ay H."/>
            <person name="Saygin H."/>
        </authorList>
    </citation>
    <scope>NUCLEOTIDE SEQUENCE [LARGE SCALE GENOMIC DNA]</scope>
    <source>
        <strain evidence="2 3">H3C3</strain>
    </source>
</reference>
<feature type="region of interest" description="Disordered" evidence="1">
    <location>
        <begin position="1"/>
        <end position="291"/>
    </location>
</feature>
<dbReference type="Proteomes" id="UP000294513">
    <property type="component" value="Unassembled WGS sequence"/>
</dbReference>
<proteinExistence type="predicted"/>
<evidence type="ECO:0000313" key="2">
    <source>
        <dbReference type="EMBL" id="TDD58105.1"/>
    </source>
</evidence>
<feature type="non-terminal residue" evidence="2">
    <location>
        <position position="291"/>
    </location>
</feature>